<evidence type="ECO:0000313" key="2">
    <source>
        <dbReference type="Proteomes" id="UP001497497"/>
    </source>
</evidence>
<protein>
    <submittedName>
        <fullName evidence="1">Uncharacterized protein</fullName>
    </submittedName>
</protein>
<reference evidence="1 2" key="1">
    <citation type="submission" date="2024-04" db="EMBL/GenBank/DDBJ databases">
        <authorList>
            <consortium name="Genoscope - CEA"/>
            <person name="William W."/>
        </authorList>
    </citation>
    <scope>NUCLEOTIDE SEQUENCE [LARGE SCALE GENOMIC DNA]</scope>
</reference>
<gene>
    <name evidence="1" type="ORF">GSLYS_00006441001</name>
</gene>
<organism evidence="1 2">
    <name type="scientific">Lymnaea stagnalis</name>
    <name type="common">Great pond snail</name>
    <name type="synonym">Helix stagnalis</name>
    <dbReference type="NCBI Taxonomy" id="6523"/>
    <lineage>
        <taxon>Eukaryota</taxon>
        <taxon>Metazoa</taxon>
        <taxon>Spiralia</taxon>
        <taxon>Lophotrochozoa</taxon>
        <taxon>Mollusca</taxon>
        <taxon>Gastropoda</taxon>
        <taxon>Heterobranchia</taxon>
        <taxon>Euthyneura</taxon>
        <taxon>Panpulmonata</taxon>
        <taxon>Hygrophila</taxon>
        <taxon>Lymnaeoidea</taxon>
        <taxon>Lymnaeidae</taxon>
        <taxon>Lymnaea</taxon>
    </lineage>
</organism>
<dbReference type="AlphaFoldDB" id="A0AAV2HJL9"/>
<proteinExistence type="predicted"/>
<feature type="non-terminal residue" evidence="1">
    <location>
        <position position="197"/>
    </location>
</feature>
<sequence>ENKGHIFSGYQMDCEDWNTLLLQKLPPPQTPPLAKKGRNLVTEPQQAVLGRTIEVLQEIDLRTFPIHFLDSWTLTLSIQNESPKTLINYIQEMEQTGLLARIQIHPDFKEIQTCGKLTNLNTSAWKENYHNLTEPDEVHIGNGSHYMYLLLLPHPNKASPSLSTSIMTRVLLSPHEINRNLYDILDNILKSDPCSTD</sequence>
<dbReference type="EMBL" id="CAXITT010000114">
    <property type="protein sequence ID" value="CAL1532362.1"/>
    <property type="molecule type" value="Genomic_DNA"/>
</dbReference>
<dbReference type="Proteomes" id="UP001497497">
    <property type="component" value="Unassembled WGS sequence"/>
</dbReference>
<accession>A0AAV2HJL9</accession>
<feature type="non-terminal residue" evidence="1">
    <location>
        <position position="1"/>
    </location>
</feature>
<comment type="caution">
    <text evidence="1">The sequence shown here is derived from an EMBL/GenBank/DDBJ whole genome shotgun (WGS) entry which is preliminary data.</text>
</comment>
<evidence type="ECO:0000313" key="1">
    <source>
        <dbReference type="EMBL" id="CAL1532362.1"/>
    </source>
</evidence>
<keyword evidence="2" id="KW-1185">Reference proteome</keyword>
<name>A0AAV2HJL9_LYMST</name>